<evidence type="ECO:0000313" key="5">
    <source>
        <dbReference type="Proteomes" id="UP000597853"/>
    </source>
</evidence>
<gene>
    <name evidence="4" type="ORF">GCM10010285_47780</name>
</gene>
<dbReference type="Gene3D" id="3.40.630.30">
    <property type="match status" value="1"/>
</dbReference>
<reference evidence="5" key="1">
    <citation type="journal article" date="2019" name="Int. J. Syst. Evol. Microbiol.">
        <title>The Global Catalogue of Microorganisms (GCM) 10K type strain sequencing project: providing services to taxonomists for standard genome sequencing and annotation.</title>
        <authorList>
            <consortium name="The Broad Institute Genomics Platform"/>
            <consortium name="The Broad Institute Genome Sequencing Center for Infectious Disease"/>
            <person name="Wu L."/>
            <person name="Ma J."/>
        </authorList>
    </citation>
    <scope>NUCLEOTIDE SEQUENCE [LARGE SCALE GENOMIC DNA]</scope>
    <source>
        <strain evidence="5">JCM 4416</strain>
    </source>
</reference>
<dbReference type="SUPFAM" id="SSF55729">
    <property type="entry name" value="Acyl-CoA N-acyltransferases (Nat)"/>
    <property type="match status" value="1"/>
</dbReference>
<dbReference type="Pfam" id="PF13508">
    <property type="entry name" value="Acetyltransf_7"/>
    <property type="match status" value="1"/>
</dbReference>
<feature type="domain" description="N-acetyltransferase" evidence="3">
    <location>
        <begin position="38"/>
        <end position="184"/>
    </location>
</feature>
<dbReference type="Proteomes" id="UP000597853">
    <property type="component" value="Unassembled WGS sequence"/>
</dbReference>
<dbReference type="EMBL" id="BMTX01000017">
    <property type="protein sequence ID" value="GGS62838.1"/>
    <property type="molecule type" value="Genomic_DNA"/>
</dbReference>
<dbReference type="InterPro" id="IPR000182">
    <property type="entry name" value="GNAT_dom"/>
</dbReference>
<evidence type="ECO:0000259" key="3">
    <source>
        <dbReference type="PROSITE" id="PS51186"/>
    </source>
</evidence>
<comment type="caution">
    <text evidence="4">The sequence shown here is derived from an EMBL/GenBank/DDBJ whole genome shotgun (WGS) entry which is preliminary data.</text>
</comment>
<keyword evidence="1" id="KW-0808">Transferase</keyword>
<protein>
    <submittedName>
        <fullName evidence="4">Histone acetyltransferase</fullName>
    </submittedName>
</protein>
<keyword evidence="2" id="KW-0012">Acyltransferase</keyword>
<evidence type="ECO:0000256" key="1">
    <source>
        <dbReference type="ARBA" id="ARBA00022679"/>
    </source>
</evidence>
<dbReference type="CDD" id="cd04301">
    <property type="entry name" value="NAT_SF"/>
    <property type="match status" value="1"/>
</dbReference>
<dbReference type="InterPro" id="IPR050832">
    <property type="entry name" value="Bact_Acetyltransf"/>
</dbReference>
<evidence type="ECO:0000256" key="2">
    <source>
        <dbReference type="ARBA" id="ARBA00023315"/>
    </source>
</evidence>
<dbReference type="InterPro" id="IPR016181">
    <property type="entry name" value="Acyl_CoA_acyltransferase"/>
</dbReference>
<organism evidence="4 5">
    <name type="scientific">Streptomyces pseudogriseolus</name>
    <name type="common">Streptomyces gancidicus</name>
    <name type="synonym">Streptomyces rubiginosus</name>
    <dbReference type="NCBI Taxonomy" id="36817"/>
    <lineage>
        <taxon>Bacteria</taxon>
        <taxon>Bacillati</taxon>
        <taxon>Actinomycetota</taxon>
        <taxon>Actinomycetes</taxon>
        <taxon>Kitasatosporales</taxon>
        <taxon>Streptomycetaceae</taxon>
        <taxon>Streptomyces</taxon>
        <taxon>Streptomyces pseudogriseolus group</taxon>
    </lineage>
</organism>
<evidence type="ECO:0000313" key="4">
    <source>
        <dbReference type="EMBL" id="GGS62838.1"/>
    </source>
</evidence>
<sequence length="188" mass="20844">MQGPAAVSTRARGELGCVRPGKLRACVAVKTDVETNDVVVRRAAGSDAVAVAEVWLRSFAAALPSVRRAHTDDEVRAWIREVVVPCRETWVATVDETVVAMMVLDGEDLDQLYVDPAWHGRGIGGRLVDLAKERSPSGLTLWTFQVNEAARGFYERQGFVAAEWTDGRQNEEREPDVRYVWRPRPAVA</sequence>
<keyword evidence="5" id="KW-1185">Reference proteome</keyword>
<accession>A0ABQ2TBZ8</accession>
<name>A0ABQ2TBZ8_STREZ</name>
<dbReference type="PANTHER" id="PTHR43877">
    <property type="entry name" value="AMINOALKYLPHOSPHONATE N-ACETYLTRANSFERASE-RELATED-RELATED"/>
    <property type="match status" value="1"/>
</dbReference>
<proteinExistence type="predicted"/>
<dbReference type="PROSITE" id="PS51186">
    <property type="entry name" value="GNAT"/>
    <property type="match status" value="1"/>
</dbReference>